<reference evidence="1" key="1">
    <citation type="submission" date="2022-04" db="EMBL/GenBank/DDBJ databases">
        <title>Genome of the entomopathogenic fungus Entomophthora muscae.</title>
        <authorList>
            <person name="Elya C."/>
            <person name="Lovett B.R."/>
            <person name="Lee E."/>
            <person name="Macias A.M."/>
            <person name="Hajek A.E."/>
            <person name="De Bivort B.L."/>
            <person name="Kasson M.T."/>
            <person name="De Fine Licht H.H."/>
            <person name="Stajich J.E."/>
        </authorList>
    </citation>
    <scope>NUCLEOTIDE SEQUENCE</scope>
    <source>
        <strain evidence="1">Berkeley</strain>
    </source>
</reference>
<proteinExistence type="predicted"/>
<accession>A0ACC2TXU9</accession>
<sequence>MMTLPYPSLPMLLDPSVQSDTESSQDQSSSSGFNPLLDNINVITSLVQSADLARKLNDDPLATDLWRLYTKAQVQFPQAKRFENLMWRRMAIKLIKSKPAGKALKPSSIAIPVDTPALKHKEPTVPEKKSSEAGPLHGYFDINTLLEGFTDMPQVHDPINSTYEPPQPYYSHEQYNGYGQADATLGTQAWYDPTYANFGTMLSRSWGGSEETSLPAPTFTQPTFTSYTPSSHPPIRRSRTALELNMASSADSMALSYLTNSLQSAQAIRIRELEQQISLLIADRNIQFSQAPPLTDYHYPRAKVELDHYTNFSPTRTQFYPAEPYSYSSPHKIDDKPSAPEFLPGTRPALFPQRQEAVAPASKPEKHAEPAPRPSTSRRSSHSNGSSKDNGSEAAPMVCDNCGVTKTSLWRRSSQGAPLCNACGLFSKLHGKERPLSMKTEIIRKRNRGTNVGRSSRKRAKTPDV</sequence>
<name>A0ACC2TXU9_9FUNG</name>
<evidence type="ECO:0000313" key="1">
    <source>
        <dbReference type="EMBL" id="KAJ9079585.1"/>
    </source>
</evidence>
<evidence type="ECO:0000313" key="2">
    <source>
        <dbReference type="Proteomes" id="UP001165960"/>
    </source>
</evidence>
<dbReference type="Proteomes" id="UP001165960">
    <property type="component" value="Unassembled WGS sequence"/>
</dbReference>
<gene>
    <name evidence="1" type="primary">GAT1_3</name>
    <name evidence="1" type="ORF">DSO57_1033944</name>
</gene>
<keyword evidence="2" id="KW-1185">Reference proteome</keyword>
<comment type="caution">
    <text evidence="1">The sequence shown here is derived from an EMBL/GenBank/DDBJ whole genome shotgun (WGS) entry which is preliminary data.</text>
</comment>
<protein>
    <submittedName>
        <fullName evidence="1">Sodium- and chloride-dependent GABA transporter 1</fullName>
    </submittedName>
</protein>
<organism evidence="1 2">
    <name type="scientific">Entomophthora muscae</name>
    <dbReference type="NCBI Taxonomy" id="34485"/>
    <lineage>
        <taxon>Eukaryota</taxon>
        <taxon>Fungi</taxon>
        <taxon>Fungi incertae sedis</taxon>
        <taxon>Zoopagomycota</taxon>
        <taxon>Entomophthoromycotina</taxon>
        <taxon>Entomophthoromycetes</taxon>
        <taxon>Entomophthorales</taxon>
        <taxon>Entomophthoraceae</taxon>
        <taxon>Entomophthora</taxon>
    </lineage>
</organism>
<dbReference type="EMBL" id="QTSX02001695">
    <property type="protein sequence ID" value="KAJ9079585.1"/>
    <property type="molecule type" value="Genomic_DNA"/>
</dbReference>